<dbReference type="Gene3D" id="1.10.10.160">
    <property type="match status" value="1"/>
</dbReference>
<dbReference type="RefSeq" id="WP_258568484.1">
    <property type="nucleotide sequence ID" value="NZ_CP092900.1"/>
</dbReference>
<accession>A0ABY5DLF8</accession>
<dbReference type="PANTHER" id="PTHR11070:SF2">
    <property type="entry name" value="ATP-DEPENDENT DNA HELICASE SRS2"/>
    <property type="match status" value="1"/>
</dbReference>
<dbReference type="Gene3D" id="1.10.486.10">
    <property type="entry name" value="PCRA, domain 4"/>
    <property type="match status" value="1"/>
</dbReference>
<evidence type="ECO:0000259" key="14">
    <source>
        <dbReference type="PROSITE" id="PS51217"/>
    </source>
</evidence>
<keyword evidence="3 12" id="KW-0378">Hydrolase</keyword>
<keyword evidence="7" id="KW-0413">Isomerase</keyword>
<dbReference type="InterPro" id="IPR013986">
    <property type="entry name" value="DExx_box_DNA_helicase_dom_sf"/>
</dbReference>
<proteinExistence type="inferred from homology"/>
<dbReference type="SUPFAM" id="SSF52540">
    <property type="entry name" value="P-loop containing nucleoside triphosphate hydrolases"/>
    <property type="match status" value="1"/>
</dbReference>
<evidence type="ECO:0000256" key="4">
    <source>
        <dbReference type="ARBA" id="ARBA00022806"/>
    </source>
</evidence>
<evidence type="ECO:0000256" key="5">
    <source>
        <dbReference type="ARBA" id="ARBA00022840"/>
    </source>
</evidence>
<organism evidence="15 16">
    <name type="scientific">Candidatus Comchoanobacter bicostacola</name>
    <dbReference type="NCBI Taxonomy" id="2919598"/>
    <lineage>
        <taxon>Bacteria</taxon>
        <taxon>Pseudomonadati</taxon>
        <taxon>Pseudomonadota</taxon>
        <taxon>Gammaproteobacteria</taxon>
        <taxon>Candidatus Comchoanobacterales</taxon>
        <taxon>Candidatus Comchoanobacteraceae</taxon>
        <taxon>Candidatus Comchoanobacter</taxon>
    </lineage>
</organism>
<evidence type="ECO:0000256" key="12">
    <source>
        <dbReference type="PROSITE-ProRule" id="PRU00560"/>
    </source>
</evidence>
<keyword evidence="4 12" id="KW-0347">Helicase</keyword>
<comment type="similarity">
    <text evidence="1">Belongs to the helicase family. UvrD subfamily.</text>
</comment>
<evidence type="ECO:0000256" key="7">
    <source>
        <dbReference type="ARBA" id="ARBA00023235"/>
    </source>
</evidence>
<dbReference type="InterPro" id="IPR014017">
    <property type="entry name" value="DNA_helicase_UvrD-like_C"/>
</dbReference>
<gene>
    <name evidence="15" type="ORF">MMH89_00785</name>
</gene>
<dbReference type="InterPro" id="IPR014016">
    <property type="entry name" value="UvrD-like_ATP-bd"/>
</dbReference>
<keyword evidence="6" id="KW-0238">DNA-binding</keyword>
<protein>
    <recommendedName>
        <fullName evidence="9">DNA 3'-5' helicase</fullName>
        <ecNumber evidence="9">5.6.2.4</ecNumber>
    </recommendedName>
    <alternativeName>
        <fullName evidence="10">DNA 3'-5' helicase II</fullName>
    </alternativeName>
</protein>
<dbReference type="Pfam" id="PF21196">
    <property type="entry name" value="PcrA_UvrD_tudor"/>
    <property type="match status" value="1"/>
</dbReference>
<dbReference type="InterPro" id="IPR000212">
    <property type="entry name" value="DNA_helicase_UvrD/REP"/>
</dbReference>
<dbReference type="Gene3D" id="3.40.50.300">
    <property type="entry name" value="P-loop containing nucleotide triphosphate hydrolases"/>
    <property type="match status" value="2"/>
</dbReference>
<feature type="binding site" evidence="12">
    <location>
        <begin position="41"/>
        <end position="48"/>
    </location>
    <ligand>
        <name>ATP</name>
        <dbReference type="ChEBI" id="CHEBI:30616"/>
    </ligand>
</feature>
<evidence type="ECO:0000313" key="16">
    <source>
        <dbReference type="Proteomes" id="UP001055955"/>
    </source>
</evidence>
<dbReference type="EC" id="5.6.2.4" evidence="9"/>
<evidence type="ECO:0000256" key="9">
    <source>
        <dbReference type="ARBA" id="ARBA00034808"/>
    </source>
</evidence>
<dbReference type="PANTHER" id="PTHR11070">
    <property type="entry name" value="UVRD / RECB / PCRA DNA HELICASE FAMILY MEMBER"/>
    <property type="match status" value="1"/>
</dbReference>
<keyword evidence="16" id="KW-1185">Reference proteome</keyword>
<name>A0ABY5DLF8_9GAMM</name>
<feature type="domain" description="UvrD-like helicase C-terminal" evidence="14">
    <location>
        <begin position="300"/>
        <end position="566"/>
    </location>
</feature>
<dbReference type="PROSITE" id="PS51198">
    <property type="entry name" value="UVRD_HELICASE_ATP_BIND"/>
    <property type="match status" value="1"/>
</dbReference>
<dbReference type="Proteomes" id="UP001055955">
    <property type="component" value="Chromosome"/>
</dbReference>
<feature type="domain" description="UvrD-like helicase ATP-binding" evidence="13">
    <location>
        <begin position="20"/>
        <end position="299"/>
    </location>
</feature>
<evidence type="ECO:0000313" key="15">
    <source>
        <dbReference type="EMBL" id="UTC24699.1"/>
    </source>
</evidence>
<evidence type="ECO:0000256" key="2">
    <source>
        <dbReference type="ARBA" id="ARBA00022741"/>
    </source>
</evidence>
<evidence type="ECO:0000256" key="11">
    <source>
        <dbReference type="ARBA" id="ARBA00048988"/>
    </source>
</evidence>
<dbReference type="CDD" id="cd17932">
    <property type="entry name" value="DEXQc_UvrD"/>
    <property type="match status" value="1"/>
</dbReference>
<evidence type="ECO:0000256" key="6">
    <source>
        <dbReference type="ARBA" id="ARBA00023125"/>
    </source>
</evidence>
<dbReference type="InterPro" id="IPR027417">
    <property type="entry name" value="P-loop_NTPase"/>
</dbReference>
<evidence type="ECO:0000259" key="13">
    <source>
        <dbReference type="PROSITE" id="PS51198"/>
    </source>
</evidence>
<comment type="catalytic activity">
    <reaction evidence="8">
        <text>Couples ATP hydrolysis with the unwinding of duplex DNA by translocating in the 3'-5' direction.</text>
        <dbReference type="EC" id="5.6.2.4"/>
    </reaction>
</comment>
<keyword evidence="2 12" id="KW-0547">Nucleotide-binding</keyword>
<evidence type="ECO:0000256" key="1">
    <source>
        <dbReference type="ARBA" id="ARBA00009922"/>
    </source>
</evidence>
<evidence type="ECO:0000256" key="10">
    <source>
        <dbReference type="ARBA" id="ARBA00034923"/>
    </source>
</evidence>
<evidence type="ECO:0000256" key="8">
    <source>
        <dbReference type="ARBA" id="ARBA00034617"/>
    </source>
</evidence>
<dbReference type="Pfam" id="PF00580">
    <property type="entry name" value="UvrD-helicase"/>
    <property type="match status" value="1"/>
</dbReference>
<evidence type="ECO:0000256" key="3">
    <source>
        <dbReference type="ARBA" id="ARBA00022801"/>
    </source>
</evidence>
<dbReference type="Pfam" id="PF13361">
    <property type="entry name" value="UvrD_C"/>
    <property type="match status" value="1"/>
</dbReference>
<dbReference type="CDD" id="cd18807">
    <property type="entry name" value="SF1_C_UvrD"/>
    <property type="match status" value="1"/>
</dbReference>
<dbReference type="PROSITE" id="PS51217">
    <property type="entry name" value="UVRD_HELICASE_CTER"/>
    <property type="match status" value="1"/>
</dbReference>
<dbReference type="EMBL" id="CP092900">
    <property type="protein sequence ID" value="UTC24699.1"/>
    <property type="molecule type" value="Genomic_DNA"/>
</dbReference>
<keyword evidence="5 12" id="KW-0067">ATP-binding</keyword>
<comment type="catalytic activity">
    <reaction evidence="11">
        <text>ATP + H2O = ADP + phosphate + H(+)</text>
        <dbReference type="Rhea" id="RHEA:13065"/>
        <dbReference type="ChEBI" id="CHEBI:15377"/>
        <dbReference type="ChEBI" id="CHEBI:15378"/>
        <dbReference type="ChEBI" id="CHEBI:30616"/>
        <dbReference type="ChEBI" id="CHEBI:43474"/>
        <dbReference type="ChEBI" id="CHEBI:456216"/>
        <dbReference type="EC" id="5.6.2.4"/>
    </reaction>
</comment>
<sequence length="718" mass="83334">MNIIVSANKEILVDISEIIDTLNPQQREAATALRSNVLVLAGAGSGKTRTMVHRIAYLITTGQAHWHQILAVTFTNKAANELKHRVAKLLPQQQQSNLWTGTFHSICHKLLRIHSKECQLNDHFQVIDTDEQIRIIKKIHKKMQLDDKQWPHKKTLHHINAQKEHGMRAQDCYDESTVYLKTISELYQSYEKYCKTEHLVDFTELMLAVCELLESNESIRWRYQKQFKHILIDEFQDTNTLQYRLIKNLTGSEQCIFAVGDDDQSIYSWRGARVDHMFAFEKDFSPVTTVKLEQNYRSTKAILDAANHVIRNNEHRLAKSLWTDSEVGEKIKLYSAYNEIDEAQFVCEQIQTLRDDVRLQECAILYRSNAQSRIFEEKLSHMGIAYRVYGGLRFFDRSEIKDILAYLRLVANPDDNLAFERVVNLPPRGVGKVTLDKIRSYSLEHTCSLWQSLQIMLETQKSESLHQFTHIIEQAHTYRGNLQELITHIIDGSNIKAYWKNQKNIQADSKIENIDELVNAAKSYESQEPDYDPLSEFLSNVVLDQNREQMTQSDQVQLMTLHASKGLEFQYVFLVGVEEDLFPHKMTHADPAQVEEERRLCYVGMTRARTQLYISYAETRRQFGQEHYQRPSRFIQEIPQDALESIRLGNAQTAYPTQSNNAYHFKLGQTVFHKKFGEGIVLNYEEDGDNSRVHVRFSQAGAKWLLCAYANLANHPVT</sequence>
<reference evidence="15 16" key="1">
    <citation type="journal article" date="2022" name="Nat. Microbiol.">
        <title>The microbiome of a bacterivorous marine choanoflagellate contains a resource-demanding obligate bacterial associate.</title>
        <authorList>
            <person name="Needham D.M."/>
            <person name="Poirier C."/>
            <person name="Bachy C."/>
            <person name="George E.E."/>
            <person name="Wilken S."/>
            <person name="Yung C.C.M."/>
            <person name="Limardo A.J."/>
            <person name="Morando M."/>
            <person name="Sudek L."/>
            <person name="Malmstrom R.R."/>
            <person name="Keeling P.J."/>
            <person name="Santoro A.E."/>
            <person name="Worden A.Z."/>
        </authorList>
    </citation>
    <scope>NUCLEOTIDE SEQUENCE [LARGE SCALE GENOMIC DNA]</scope>
    <source>
        <strain evidence="15 16">Comchoano-1</strain>
    </source>
</reference>